<keyword evidence="4" id="KW-0418">Kinase</keyword>
<feature type="compositionally biased region" description="Polar residues" evidence="2">
    <location>
        <begin position="96"/>
        <end position="109"/>
    </location>
</feature>
<comment type="similarity">
    <text evidence="1">Belongs to the choline/ethanolamine kinase family.</text>
</comment>
<gene>
    <name evidence="4" type="ORF">B0T15DRAFT_547756</name>
</gene>
<dbReference type="Pfam" id="PF04428">
    <property type="entry name" value="Choline_kin_N"/>
    <property type="match status" value="1"/>
</dbReference>
<dbReference type="Gene3D" id="3.30.200.20">
    <property type="entry name" value="Phosphorylase Kinase, domain 1"/>
    <property type="match status" value="1"/>
</dbReference>
<dbReference type="Gene3D" id="3.90.1200.10">
    <property type="match status" value="1"/>
</dbReference>
<sequence length="785" mass="87885">MSAPSPGIPAQPRRSALKAEGDSPRTPPLSAPVKAVQIAEPETSTPDDPQVKKQFSAGVAKRLSGRPPPSNGPSRSSTLSQVSMDITPDLAAAGSMVTSGEESQNQQPQAHHHRHRLDRVTERLLAQVAEWLEREKVKKQRKKYGKHPLRQKSPPSHVDSTVSPPTRHRADSIESDSSDVSLDRLQRILDDNMAALGLNSTTSNSLPSFSSRPRQKPRKKSSKTLTRTMASSDTEWFDGDIVVPSCDAFLDNSKTLSYTGGKAATDDSASISGRREEKEKQNWLTFKNEIIRLAHTLRLKGWRQVPLDSGESISVERLSGALTNAVYVVSPPPDALLTREPGKKQPAKVLLRIYGPQVEHLIDRENELGVLRRLARKTIGPRLLGTFLNGRFEQYLNATALTPSSMREPETSKQIAKRMRELHDGIELLEEEKDQGPGVWKNWDKWLSQVEKTVLFLDRKILSQSTNLPGGVWKTQGFVCGVQWPVFKALVEKYRRHLEAYYGDTKKIRDRLVFAHNDTQYGNILRVRPDDQRSPLLQPANEHKQLVVIDFEYAGANVPGLEFANHFSEWTYNYHDPARPYACDTSRYPSLDQQRRFLKAYVDHRPQFPYVDAPSPRISASPAAISPQRDGLHSTPSTTSIVEFMLDARVPPGGWKEQEQKREDEAERKVRELMEETRLWRTANSAQWVAWGIVQAKIDVADTATDGSGETNGAEGAPEGVNALAETDVQHDPDDGETEAGEDFDYLGYAQERAYFFLGDCVLLGLVTPEELGEEVRGRLKMVDY</sequence>
<comment type="caution">
    <text evidence="4">The sequence shown here is derived from an EMBL/GenBank/DDBJ whole genome shotgun (WGS) entry which is preliminary data.</text>
</comment>
<feature type="compositionally biased region" description="Basic residues" evidence="2">
    <location>
        <begin position="137"/>
        <end position="150"/>
    </location>
</feature>
<keyword evidence="5" id="KW-1185">Reference proteome</keyword>
<evidence type="ECO:0000313" key="5">
    <source>
        <dbReference type="Proteomes" id="UP001273166"/>
    </source>
</evidence>
<feature type="region of interest" description="Disordered" evidence="2">
    <location>
        <begin position="612"/>
        <end position="636"/>
    </location>
</feature>
<dbReference type="EMBL" id="JAUDZG010000001">
    <property type="protein sequence ID" value="KAK3310873.1"/>
    <property type="molecule type" value="Genomic_DNA"/>
</dbReference>
<dbReference type="Proteomes" id="UP001273166">
    <property type="component" value="Unassembled WGS sequence"/>
</dbReference>
<dbReference type="GeneID" id="87889013"/>
<dbReference type="CDD" id="cd05157">
    <property type="entry name" value="ETNK_euk"/>
    <property type="match status" value="1"/>
</dbReference>
<keyword evidence="4" id="KW-0808">Transferase</keyword>
<evidence type="ECO:0000256" key="1">
    <source>
        <dbReference type="ARBA" id="ARBA00038211"/>
    </source>
</evidence>
<dbReference type="GO" id="GO:0005737">
    <property type="term" value="C:cytoplasm"/>
    <property type="evidence" value="ECO:0007669"/>
    <property type="project" value="TreeGrafter"/>
</dbReference>
<proteinExistence type="inferred from homology"/>
<dbReference type="InterPro" id="IPR007521">
    <property type="entry name" value="Choline_kin_N"/>
</dbReference>
<feature type="domain" description="Choline kinase N-terminal" evidence="3">
    <location>
        <begin position="234"/>
        <end position="309"/>
    </location>
</feature>
<dbReference type="GO" id="GO:0006646">
    <property type="term" value="P:phosphatidylethanolamine biosynthetic process"/>
    <property type="evidence" value="ECO:0007669"/>
    <property type="project" value="TreeGrafter"/>
</dbReference>
<dbReference type="SUPFAM" id="SSF56112">
    <property type="entry name" value="Protein kinase-like (PK-like)"/>
    <property type="match status" value="1"/>
</dbReference>
<feature type="compositionally biased region" description="Low complexity" evidence="2">
    <location>
        <begin position="613"/>
        <end position="627"/>
    </location>
</feature>
<dbReference type="Pfam" id="PF01633">
    <property type="entry name" value="Choline_kinase"/>
    <property type="match status" value="1"/>
</dbReference>
<evidence type="ECO:0000259" key="3">
    <source>
        <dbReference type="Pfam" id="PF04428"/>
    </source>
</evidence>
<evidence type="ECO:0000313" key="4">
    <source>
        <dbReference type="EMBL" id="KAK3310873.1"/>
    </source>
</evidence>
<dbReference type="AlphaFoldDB" id="A0AAJ0H2X6"/>
<protein>
    <submittedName>
        <fullName evidence="4">Kinase-like domain-containing protein</fullName>
    </submittedName>
</protein>
<name>A0AAJ0H2X6_9PEZI</name>
<dbReference type="GO" id="GO:0004305">
    <property type="term" value="F:ethanolamine kinase activity"/>
    <property type="evidence" value="ECO:0007669"/>
    <property type="project" value="TreeGrafter"/>
</dbReference>
<feature type="compositionally biased region" description="Basic residues" evidence="2">
    <location>
        <begin position="213"/>
        <end position="222"/>
    </location>
</feature>
<accession>A0AAJ0H2X6</accession>
<dbReference type="RefSeq" id="XP_062726653.1">
    <property type="nucleotide sequence ID" value="XM_062870184.1"/>
</dbReference>
<evidence type="ECO:0000256" key="2">
    <source>
        <dbReference type="SAM" id="MobiDB-lite"/>
    </source>
</evidence>
<feature type="region of interest" description="Disordered" evidence="2">
    <location>
        <begin position="1"/>
        <end position="117"/>
    </location>
</feature>
<reference evidence="4" key="2">
    <citation type="submission" date="2023-06" db="EMBL/GenBank/DDBJ databases">
        <authorList>
            <consortium name="Lawrence Berkeley National Laboratory"/>
            <person name="Mondo S.J."/>
            <person name="Hensen N."/>
            <person name="Bonometti L."/>
            <person name="Westerberg I."/>
            <person name="Brannstrom I.O."/>
            <person name="Guillou S."/>
            <person name="Cros-Aarteil S."/>
            <person name="Calhoun S."/>
            <person name="Haridas S."/>
            <person name="Kuo A."/>
            <person name="Pangilinan J."/>
            <person name="Riley R."/>
            <person name="Labutti K."/>
            <person name="Andreopoulos B."/>
            <person name="Lipzen A."/>
            <person name="Chen C."/>
            <person name="Yanf M."/>
            <person name="Daum C."/>
            <person name="Ng V."/>
            <person name="Clum A."/>
            <person name="Steindorff A."/>
            <person name="Ohm R."/>
            <person name="Martin F."/>
            <person name="Silar P."/>
            <person name="Natvig D."/>
            <person name="Lalanne C."/>
            <person name="Gautier V."/>
            <person name="Ament-Velasquez S.L."/>
            <person name="Kruys A."/>
            <person name="Hutchinson M.I."/>
            <person name="Powell A.J."/>
            <person name="Barry K."/>
            <person name="Miller A.N."/>
            <person name="Grigoriev I.V."/>
            <person name="Debuchy R."/>
            <person name="Gladieux P."/>
            <person name="Thoren M.H."/>
            <person name="Johannesson H."/>
        </authorList>
    </citation>
    <scope>NUCLEOTIDE SEQUENCE</scope>
    <source>
        <strain evidence="4">CBS 333.67</strain>
    </source>
</reference>
<dbReference type="PANTHER" id="PTHR22603">
    <property type="entry name" value="CHOLINE/ETHANOALAMINE KINASE"/>
    <property type="match status" value="1"/>
</dbReference>
<dbReference type="GO" id="GO:0004103">
    <property type="term" value="F:choline kinase activity"/>
    <property type="evidence" value="ECO:0007669"/>
    <property type="project" value="TreeGrafter"/>
</dbReference>
<feature type="region of interest" description="Disordered" evidence="2">
    <location>
        <begin position="197"/>
        <end position="229"/>
    </location>
</feature>
<organism evidence="4 5">
    <name type="scientific">Chaetomium strumarium</name>
    <dbReference type="NCBI Taxonomy" id="1170767"/>
    <lineage>
        <taxon>Eukaryota</taxon>
        <taxon>Fungi</taxon>
        <taxon>Dikarya</taxon>
        <taxon>Ascomycota</taxon>
        <taxon>Pezizomycotina</taxon>
        <taxon>Sordariomycetes</taxon>
        <taxon>Sordariomycetidae</taxon>
        <taxon>Sordariales</taxon>
        <taxon>Chaetomiaceae</taxon>
        <taxon>Chaetomium</taxon>
    </lineage>
</organism>
<feature type="region of interest" description="Disordered" evidence="2">
    <location>
        <begin position="137"/>
        <end position="179"/>
    </location>
</feature>
<feature type="compositionally biased region" description="Low complexity" evidence="2">
    <location>
        <begin position="198"/>
        <end position="212"/>
    </location>
</feature>
<reference evidence="4" key="1">
    <citation type="journal article" date="2023" name="Mol. Phylogenet. Evol.">
        <title>Genome-scale phylogeny and comparative genomics of the fungal order Sordariales.</title>
        <authorList>
            <person name="Hensen N."/>
            <person name="Bonometti L."/>
            <person name="Westerberg I."/>
            <person name="Brannstrom I.O."/>
            <person name="Guillou S."/>
            <person name="Cros-Aarteil S."/>
            <person name="Calhoun S."/>
            <person name="Haridas S."/>
            <person name="Kuo A."/>
            <person name="Mondo S."/>
            <person name="Pangilinan J."/>
            <person name="Riley R."/>
            <person name="LaButti K."/>
            <person name="Andreopoulos B."/>
            <person name="Lipzen A."/>
            <person name="Chen C."/>
            <person name="Yan M."/>
            <person name="Daum C."/>
            <person name="Ng V."/>
            <person name="Clum A."/>
            <person name="Steindorff A."/>
            <person name="Ohm R.A."/>
            <person name="Martin F."/>
            <person name="Silar P."/>
            <person name="Natvig D.O."/>
            <person name="Lalanne C."/>
            <person name="Gautier V."/>
            <person name="Ament-Velasquez S.L."/>
            <person name="Kruys A."/>
            <person name="Hutchinson M.I."/>
            <person name="Powell A.J."/>
            <person name="Barry K."/>
            <person name="Miller A.N."/>
            <person name="Grigoriev I.V."/>
            <person name="Debuchy R."/>
            <person name="Gladieux P."/>
            <person name="Hiltunen Thoren M."/>
            <person name="Johannesson H."/>
        </authorList>
    </citation>
    <scope>NUCLEOTIDE SEQUENCE</scope>
    <source>
        <strain evidence="4">CBS 333.67</strain>
    </source>
</reference>
<dbReference type="InterPro" id="IPR011009">
    <property type="entry name" value="Kinase-like_dom_sf"/>
</dbReference>
<dbReference type="PANTHER" id="PTHR22603:SF93">
    <property type="entry name" value="RE24176P"/>
    <property type="match status" value="1"/>
</dbReference>